<comment type="caution">
    <text evidence="1">The sequence shown here is derived from an EMBL/GenBank/DDBJ whole genome shotgun (WGS) entry which is preliminary data.</text>
</comment>
<dbReference type="AlphaFoldDB" id="A0A9J6QLT1"/>
<name>A0A9J6QLT1_9FIRM</name>
<evidence type="ECO:0000313" key="3">
    <source>
        <dbReference type="Proteomes" id="UP001065549"/>
    </source>
</evidence>
<evidence type="ECO:0000313" key="2">
    <source>
        <dbReference type="EMBL" id="MCU7379415.1"/>
    </source>
</evidence>
<dbReference type="RefSeq" id="WP_148396027.1">
    <property type="nucleotide sequence ID" value="NZ_JAOSHN010000001.1"/>
</dbReference>
<dbReference type="Proteomes" id="UP001065549">
    <property type="component" value="Unassembled WGS sequence"/>
</dbReference>
<dbReference type="EMBL" id="JAOSHN010000001">
    <property type="protein sequence ID" value="MCU7376866.1"/>
    <property type="molecule type" value="Genomic_DNA"/>
</dbReference>
<evidence type="ECO:0000313" key="1">
    <source>
        <dbReference type="EMBL" id="MCU7376866.1"/>
    </source>
</evidence>
<proteinExistence type="predicted"/>
<gene>
    <name evidence="1" type="ORF">OBO34_00695</name>
    <name evidence="2" type="ORF">OBO34_13790</name>
</gene>
<dbReference type="EMBL" id="JAOSHN010000005">
    <property type="protein sequence ID" value="MCU7379415.1"/>
    <property type="molecule type" value="Genomic_DNA"/>
</dbReference>
<evidence type="ECO:0008006" key="4">
    <source>
        <dbReference type="Google" id="ProtNLM"/>
    </source>
</evidence>
<organism evidence="1 3">
    <name type="scientific">Hominibacterium faecale</name>
    <dbReference type="NCBI Taxonomy" id="2839743"/>
    <lineage>
        <taxon>Bacteria</taxon>
        <taxon>Bacillati</taxon>
        <taxon>Bacillota</taxon>
        <taxon>Clostridia</taxon>
        <taxon>Peptostreptococcales</taxon>
        <taxon>Anaerovoracaceae</taxon>
        <taxon>Hominibacterium</taxon>
    </lineage>
</organism>
<accession>A0A9J6QLT1</accession>
<reference evidence="1" key="1">
    <citation type="submission" date="2022-09" db="EMBL/GenBank/DDBJ databases">
        <title>Culturomic study of gut microbiota in children with autism spectrum disorder.</title>
        <authorList>
            <person name="Efimov B.A."/>
            <person name="Chaplin A.V."/>
            <person name="Sokolova S.R."/>
            <person name="Pikina A.P."/>
            <person name="Korzhanova M."/>
            <person name="Belova V."/>
            <person name="Korostin D."/>
        </authorList>
    </citation>
    <scope>NUCLEOTIDE SEQUENCE</scope>
    <source>
        <strain evidence="1">ASD5510</strain>
    </source>
</reference>
<protein>
    <recommendedName>
        <fullName evidence="4">Transposase (putative) YhgA-like domain-containing protein</fullName>
    </recommendedName>
</protein>
<sequence>MAKPKHTYKDSVFRKLFDDREKLLELYSALSGRHYAKDTKIEIVTLEEAIFGDRKNDLAFIIEGRLIILIEHQATINPNMPLRMLVYIAKEYEKLYFSKAIYSKHLVRIPVPELYVFYNGIEDAPLEQELKLSDAFFTKCDKIALEAVVKVINVNYEQGAEVLSQCKTLAEYSRFIHIVRENQKHMDDLKAAIEEAVRACVKEGVLQDFLKRNGGEVMSLLYEELTREECETIREKDGYRTGHKDGLAEGRAEARREMALEMKKLGRPLEEIEQLTKLSLEEIRAL</sequence>
<keyword evidence="3" id="KW-1185">Reference proteome</keyword>